<organism evidence="1 2">
    <name type="scientific">Apteryx owenii</name>
    <name type="common">Little spotted kiwi</name>
    <dbReference type="NCBI Taxonomy" id="8824"/>
    <lineage>
        <taxon>Eukaryota</taxon>
        <taxon>Metazoa</taxon>
        <taxon>Chordata</taxon>
        <taxon>Craniata</taxon>
        <taxon>Vertebrata</taxon>
        <taxon>Euteleostomi</taxon>
        <taxon>Archelosauria</taxon>
        <taxon>Archosauria</taxon>
        <taxon>Dinosauria</taxon>
        <taxon>Saurischia</taxon>
        <taxon>Theropoda</taxon>
        <taxon>Coelurosauria</taxon>
        <taxon>Aves</taxon>
        <taxon>Palaeognathae</taxon>
        <taxon>Apterygiformes</taxon>
        <taxon>Apterygidae</taxon>
        <taxon>Apteryx</taxon>
    </lineage>
</organism>
<sequence length="174" mass="19394">CLIQPAHTKSHAGRQSCYPSTCSPSTQLQLHPPATALVLHYSCPLRRLKKSLFSWSFSFMKDKRKLCSSPSKPLMVEPTHSSLHSTGGICSVSSHLWLMMPALVICFTCLCPFSLLRPSISFQSLNPDVFKILPEEEIYLCVSFHLQEFSEAARLFVESIVSGWYSAALGRATI</sequence>
<name>A0A8B9PXM8_APTOW</name>
<dbReference type="AlphaFoldDB" id="A0A8B9PXM8"/>
<evidence type="ECO:0000313" key="1">
    <source>
        <dbReference type="Ensembl" id="ENSAOWP00000017390.1"/>
    </source>
</evidence>
<evidence type="ECO:0000313" key="2">
    <source>
        <dbReference type="Proteomes" id="UP000694424"/>
    </source>
</evidence>
<dbReference type="Proteomes" id="UP000694424">
    <property type="component" value="Unplaced"/>
</dbReference>
<dbReference type="Ensembl" id="ENSAOWT00000019729.1">
    <property type="protein sequence ID" value="ENSAOWP00000017390.1"/>
    <property type="gene ID" value="ENSAOWG00000011892.1"/>
</dbReference>
<accession>A0A8B9PXM8</accession>
<reference evidence="1" key="2">
    <citation type="submission" date="2025-09" db="UniProtKB">
        <authorList>
            <consortium name="Ensembl"/>
        </authorList>
    </citation>
    <scope>IDENTIFICATION</scope>
</reference>
<proteinExistence type="predicted"/>
<keyword evidence="2" id="KW-1185">Reference proteome</keyword>
<reference evidence="1" key="1">
    <citation type="submission" date="2025-08" db="UniProtKB">
        <authorList>
            <consortium name="Ensembl"/>
        </authorList>
    </citation>
    <scope>IDENTIFICATION</scope>
</reference>
<protein>
    <submittedName>
        <fullName evidence="1">Uncharacterized protein</fullName>
    </submittedName>
</protein>